<feature type="transmembrane region" description="Helical" evidence="2">
    <location>
        <begin position="427"/>
        <end position="448"/>
    </location>
</feature>
<evidence type="ECO:0000313" key="3">
    <source>
        <dbReference type="EnsemblMetazoa" id="PPA02769.1"/>
    </source>
</evidence>
<dbReference type="OrthoDB" id="2985014at2759"/>
<keyword evidence="2" id="KW-1133">Transmembrane helix</keyword>
<accession>A0A8R1Y6A7</accession>
<organism evidence="3 4">
    <name type="scientific">Pristionchus pacificus</name>
    <name type="common">Parasitic nematode worm</name>
    <dbReference type="NCBI Taxonomy" id="54126"/>
    <lineage>
        <taxon>Eukaryota</taxon>
        <taxon>Metazoa</taxon>
        <taxon>Ecdysozoa</taxon>
        <taxon>Nematoda</taxon>
        <taxon>Chromadorea</taxon>
        <taxon>Rhabditida</taxon>
        <taxon>Rhabditina</taxon>
        <taxon>Diplogasteromorpha</taxon>
        <taxon>Diplogasteroidea</taxon>
        <taxon>Neodiplogasteridae</taxon>
        <taxon>Pristionchus</taxon>
    </lineage>
</organism>
<feature type="transmembrane region" description="Helical" evidence="2">
    <location>
        <begin position="329"/>
        <end position="350"/>
    </location>
</feature>
<feature type="region of interest" description="Disordered" evidence="1">
    <location>
        <begin position="1"/>
        <end position="20"/>
    </location>
</feature>
<proteinExistence type="predicted"/>
<keyword evidence="4" id="KW-1185">Reference proteome</keyword>
<reference evidence="3" key="2">
    <citation type="submission" date="2022-06" db="UniProtKB">
        <authorList>
            <consortium name="EnsemblMetazoa"/>
        </authorList>
    </citation>
    <scope>IDENTIFICATION</scope>
    <source>
        <strain evidence="3">PS312</strain>
    </source>
</reference>
<evidence type="ECO:0000256" key="1">
    <source>
        <dbReference type="SAM" id="MobiDB-lite"/>
    </source>
</evidence>
<feature type="transmembrane region" description="Helical" evidence="2">
    <location>
        <begin position="460"/>
        <end position="483"/>
    </location>
</feature>
<feature type="compositionally biased region" description="Polar residues" evidence="1">
    <location>
        <begin position="1"/>
        <end position="19"/>
    </location>
</feature>
<keyword evidence="2" id="KW-0472">Membrane</keyword>
<dbReference type="InterPro" id="IPR036259">
    <property type="entry name" value="MFS_trans_sf"/>
</dbReference>
<evidence type="ECO:0000256" key="2">
    <source>
        <dbReference type="SAM" id="Phobius"/>
    </source>
</evidence>
<dbReference type="Proteomes" id="UP000005239">
    <property type="component" value="Unassembled WGS sequence"/>
</dbReference>
<dbReference type="SUPFAM" id="SSF103473">
    <property type="entry name" value="MFS general substrate transporter"/>
    <property type="match status" value="1"/>
</dbReference>
<evidence type="ECO:0000313" key="4">
    <source>
        <dbReference type="Proteomes" id="UP000005239"/>
    </source>
</evidence>
<protein>
    <submittedName>
        <fullName evidence="3">Membrane transporter</fullName>
    </submittedName>
</protein>
<feature type="transmembrane region" description="Helical" evidence="2">
    <location>
        <begin position="400"/>
        <end position="421"/>
    </location>
</feature>
<dbReference type="AlphaFoldDB" id="A0A2A6CEE2"/>
<accession>A0A2A6CEE2</accession>
<feature type="transmembrane region" description="Helical" evidence="2">
    <location>
        <begin position="370"/>
        <end position="388"/>
    </location>
</feature>
<gene>
    <name evidence="3" type="primary">WBGene00092323</name>
</gene>
<feature type="transmembrane region" description="Helical" evidence="2">
    <location>
        <begin position="503"/>
        <end position="529"/>
    </location>
</feature>
<name>A0A2A6CEE2_PRIPA</name>
<keyword evidence="2" id="KW-0812">Transmembrane</keyword>
<sequence length="561" mass="61721">MTATATMDTPPQSPASLQISDDDHRSMVLEVNQQSWNRWKEMAAERMGEATLRISRENEERAADISRLTAANDEAIELSLISPTIIAMGKGPSKETKNGFRYVRFVILAVSVFYLSFLQASVMAFNTAYVVLSDRTKSPLYSQNQVLVNQSAGSMAPIDSVPKQPGAIATPNPHSLAVLSAHSPCYNVYRRGSLLPTLRPHSTSDARAVRGVAIRIGLHHPAPVFPVIGTIIESWAALGEMGLFVAILTAHNELASLFTLPIGELAIGLLHARPDLCTVFDPVVAGIQKRPCQTPMISLDEVERIKRGKSHGTTVGASPPYRAIFTSKAVWSVFIAAIGTIFVGQFMGIFSPQYFTAVLGYSPTLTGAHTIIPTICMLPVKAITGALSDRMRILSEVTKLRLFNSLACYLGAAVFVVVMLVPPSTTSVSAATALIMIPFILMASCRFNKAAVTISRQHSSFIFSIVHIIDQTSLLIGSFLIPILTPDNTFDEWRIVFIMQDLRILICTTYCKQFIIVLIISNTIFVIFVKAEPEEWAEQKMEFIQLSEEPRKIQRRQTFTM</sequence>
<dbReference type="PANTHER" id="PTHR45757:SF18">
    <property type="entry name" value="MAJOR FACILITATOR SUPERFAMILY (MFS) PROFILE DOMAIN-CONTAINING PROTEIN"/>
    <property type="match status" value="1"/>
</dbReference>
<dbReference type="PANTHER" id="PTHR45757">
    <property type="entry name" value="PROTEIN CBG23364-RELATED"/>
    <property type="match status" value="1"/>
</dbReference>
<feature type="transmembrane region" description="Helical" evidence="2">
    <location>
        <begin position="102"/>
        <end position="132"/>
    </location>
</feature>
<dbReference type="Gene3D" id="1.20.1250.20">
    <property type="entry name" value="MFS general substrate transporter like domains"/>
    <property type="match status" value="1"/>
</dbReference>
<dbReference type="EnsemblMetazoa" id="PPA02769.1">
    <property type="protein sequence ID" value="PPA02769.1"/>
    <property type="gene ID" value="WBGene00092323"/>
</dbReference>
<reference evidence="4" key="1">
    <citation type="journal article" date="2008" name="Nat. Genet.">
        <title>The Pristionchus pacificus genome provides a unique perspective on nematode lifestyle and parasitism.</title>
        <authorList>
            <person name="Dieterich C."/>
            <person name="Clifton S.W."/>
            <person name="Schuster L.N."/>
            <person name="Chinwalla A."/>
            <person name="Delehaunty K."/>
            <person name="Dinkelacker I."/>
            <person name="Fulton L."/>
            <person name="Fulton R."/>
            <person name="Godfrey J."/>
            <person name="Minx P."/>
            <person name="Mitreva M."/>
            <person name="Roeseler W."/>
            <person name="Tian H."/>
            <person name="Witte H."/>
            <person name="Yang S.P."/>
            <person name="Wilson R.K."/>
            <person name="Sommer R.J."/>
        </authorList>
    </citation>
    <scope>NUCLEOTIDE SEQUENCE [LARGE SCALE GENOMIC DNA]</scope>
    <source>
        <strain evidence="4">PS312</strain>
    </source>
</reference>